<name>A0AAV6UG91_9ARAC</name>
<dbReference type="Proteomes" id="UP000827092">
    <property type="component" value="Unassembled WGS sequence"/>
</dbReference>
<accession>A0AAV6UG91</accession>
<evidence type="ECO:0000313" key="2">
    <source>
        <dbReference type="Proteomes" id="UP000827092"/>
    </source>
</evidence>
<protein>
    <submittedName>
        <fullName evidence="1">Uncharacterized protein</fullName>
    </submittedName>
</protein>
<dbReference type="EMBL" id="JAFNEN010000427">
    <property type="protein sequence ID" value="KAG8183197.1"/>
    <property type="molecule type" value="Genomic_DNA"/>
</dbReference>
<evidence type="ECO:0000313" key="1">
    <source>
        <dbReference type="EMBL" id="KAG8183197.1"/>
    </source>
</evidence>
<comment type="caution">
    <text evidence="1">The sequence shown here is derived from an EMBL/GenBank/DDBJ whole genome shotgun (WGS) entry which is preliminary data.</text>
</comment>
<organism evidence="1 2">
    <name type="scientific">Oedothorax gibbosus</name>
    <dbReference type="NCBI Taxonomy" id="931172"/>
    <lineage>
        <taxon>Eukaryota</taxon>
        <taxon>Metazoa</taxon>
        <taxon>Ecdysozoa</taxon>
        <taxon>Arthropoda</taxon>
        <taxon>Chelicerata</taxon>
        <taxon>Arachnida</taxon>
        <taxon>Araneae</taxon>
        <taxon>Araneomorphae</taxon>
        <taxon>Entelegynae</taxon>
        <taxon>Araneoidea</taxon>
        <taxon>Linyphiidae</taxon>
        <taxon>Erigoninae</taxon>
        <taxon>Oedothorax</taxon>
    </lineage>
</organism>
<proteinExistence type="predicted"/>
<sequence>MLAAGAVEMRNDEALPVAGRREVKNGHPTPLWCSAKGGTNFGKTAPLSVHSTTLKDTPPAEYLRNISITQPQSLQ</sequence>
<reference evidence="1 2" key="1">
    <citation type="journal article" date="2022" name="Nat. Ecol. Evol.">
        <title>A masculinizing supergene underlies an exaggerated male reproductive morph in a spider.</title>
        <authorList>
            <person name="Hendrickx F."/>
            <person name="De Corte Z."/>
            <person name="Sonet G."/>
            <person name="Van Belleghem S.M."/>
            <person name="Kostlbacher S."/>
            <person name="Vangestel C."/>
        </authorList>
    </citation>
    <scope>NUCLEOTIDE SEQUENCE [LARGE SCALE GENOMIC DNA]</scope>
    <source>
        <strain evidence="1">W744_W776</strain>
    </source>
</reference>
<keyword evidence="2" id="KW-1185">Reference proteome</keyword>
<dbReference type="AlphaFoldDB" id="A0AAV6UG91"/>
<gene>
    <name evidence="1" type="ORF">JTE90_005648</name>
</gene>